<evidence type="ECO:0000313" key="4">
    <source>
        <dbReference type="Proteomes" id="UP000004367"/>
    </source>
</evidence>
<feature type="compositionally biased region" description="Basic and acidic residues" evidence="1">
    <location>
        <begin position="157"/>
        <end position="173"/>
    </location>
</feature>
<feature type="transmembrane region" description="Helical" evidence="2">
    <location>
        <begin position="631"/>
        <end position="654"/>
    </location>
</feature>
<feature type="region of interest" description="Disordered" evidence="1">
    <location>
        <begin position="86"/>
        <end position="232"/>
    </location>
</feature>
<reference evidence="3 4" key="1">
    <citation type="submission" date="2012-02" db="EMBL/GenBank/DDBJ databases">
        <title>Whole genome shotgun sequence of Mobilicoccus pelagius NBRC 104925.</title>
        <authorList>
            <person name="Yoshida Y."/>
            <person name="Hosoyama A."/>
            <person name="Tsuchikane K."/>
            <person name="Katsumata H."/>
            <person name="Yamazaki S."/>
            <person name="Fujita N."/>
        </authorList>
    </citation>
    <scope>NUCLEOTIDE SEQUENCE [LARGE SCALE GENOMIC DNA]</scope>
    <source>
        <strain evidence="3 4">NBRC 104925</strain>
    </source>
</reference>
<sequence length="727" mass="74545">MSHCTACGHERRPAAKFCTHCGQRLAPEPSLDDVVRPVDDQADAAAQAARTAPEAATTRLEPAVTVAADGSQIDGGWVDGGVVDGGGATAVPSAESPYDEAPTTDAPADVTWASGPLAPEEHGREEHGREEHGREEHGREGHGFEPEFENDAAPESWDVRPDDESIDGAERFPAEPAEPVDLGAPEAPGATSDITAPFASPAVAGSVPQPGTTPTPPPYPPVGSAPRPQYDPAALGAAAGAARARLAGSVRQLPLPEAQITRAVRDGALLAAGSWLVCVLVIALFDVLREGNVAPMMWFRGGILLLALALRGAVSVDGDTSFLPRDLRRLLDLDDLDVAVSSSFMPLGLTALVLGGAYLLARRADAGSRSTTTRDRALRALITGVTSAVIVTVLCLVLELVVGSATVHARAVPTFLGTLALVALASFVGLGAHASAVARLPRSWAGDIRTGGEFVLAVLTAAILVAVGFVVYAVATNDGGGSPIDRPEWQAIDRFTPFDAATSVLALVVVALVFVPTLLVVLGGVIIGVSMTATLGVSGALRDDSPLPGDADHWSQSIGVLEGSVPGKYLAAALAICIVVALLVGLRAVLRHPTVGTPRIWQPALVAALGWAVLAWLTAYRLNGTDNVEDATGGASAVLGLNALGAAAAAAVWVAFGVFVAHYLAGTLAFSAPSVLAVLGGKRMDPTWQVVLADALLRRGQVPPRHLTAVADGLRAGTIPPPGTPAV</sequence>
<feature type="transmembrane region" description="Helical" evidence="2">
    <location>
        <begin position="600"/>
        <end position="619"/>
    </location>
</feature>
<feature type="transmembrane region" description="Helical" evidence="2">
    <location>
        <begin position="380"/>
        <end position="402"/>
    </location>
</feature>
<dbReference type="Proteomes" id="UP000004367">
    <property type="component" value="Unassembled WGS sequence"/>
</dbReference>
<feature type="transmembrane region" description="Helical" evidence="2">
    <location>
        <begin position="267"/>
        <end position="285"/>
    </location>
</feature>
<comment type="caution">
    <text evidence="3">The sequence shown here is derived from an EMBL/GenBank/DDBJ whole genome shotgun (WGS) entry which is preliminary data.</text>
</comment>
<dbReference type="AlphaFoldDB" id="H5UN08"/>
<dbReference type="RefSeq" id="WP_009481014.1">
    <property type="nucleotide sequence ID" value="NZ_BAFE01000003.1"/>
</dbReference>
<feature type="transmembrane region" description="Helical" evidence="2">
    <location>
        <begin position="414"/>
        <end position="433"/>
    </location>
</feature>
<dbReference type="EMBL" id="BAFE01000003">
    <property type="protein sequence ID" value="GAB47116.1"/>
    <property type="molecule type" value="Genomic_DNA"/>
</dbReference>
<keyword evidence="4" id="KW-1185">Reference proteome</keyword>
<accession>H5UN08</accession>
<keyword evidence="2" id="KW-0472">Membrane</keyword>
<dbReference type="OrthoDB" id="5476461at2"/>
<name>H5UN08_9MICO</name>
<feature type="compositionally biased region" description="Basic and acidic residues" evidence="1">
    <location>
        <begin position="119"/>
        <end position="145"/>
    </location>
</feature>
<dbReference type="eggNOG" id="ENOG5031QSU">
    <property type="taxonomic scope" value="Bacteria"/>
</dbReference>
<evidence type="ECO:0000256" key="1">
    <source>
        <dbReference type="SAM" id="MobiDB-lite"/>
    </source>
</evidence>
<keyword evidence="2" id="KW-1133">Transmembrane helix</keyword>
<evidence type="ECO:0000256" key="2">
    <source>
        <dbReference type="SAM" id="Phobius"/>
    </source>
</evidence>
<feature type="transmembrane region" description="Helical" evidence="2">
    <location>
        <begin position="569"/>
        <end position="588"/>
    </location>
</feature>
<dbReference type="STRING" id="1089455.MOPEL_003_01410"/>
<evidence type="ECO:0008006" key="5">
    <source>
        <dbReference type="Google" id="ProtNLM"/>
    </source>
</evidence>
<keyword evidence="2" id="KW-0812">Transmembrane</keyword>
<feature type="transmembrane region" description="Helical" evidence="2">
    <location>
        <begin position="504"/>
        <end position="529"/>
    </location>
</feature>
<protein>
    <recommendedName>
        <fullName evidence="5">Zinc-ribbon domain-containing protein</fullName>
    </recommendedName>
</protein>
<evidence type="ECO:0000313" key="3">
    <source>
        <dbReference type="EMBL" id="GAB47116.1"/>
    </source>
</evidence>
<proteinExistence type="predicted"/>
<feature type="compositionally biased region" description="Pro residues" evidence="1">
    <location>
        <begin position="211"/>
        <end position="223"/>
    </location>
</feature>
<feature type="transmembrane region" description="Helical" evidence="2">
    <location>
        <begin position="454"/>
        <end position="475"/>
    </location>
</feature>
<organism evidence="3 4">
    <name type="scientific">Mobilicoccus pelagius NBRC 104925</name>
    <dbReference type="NCBI Taxonomy" id="1089455"/>
    <lineage>
        <taxon>Bacteria</taxon>
        <taxon>Bacillati</taxon>
        <taxon>Actinomycetota</taxon>
        <taxon>Actinomycetes</taxon>
        <taxon>Micrococcales</taxon>
        <taxon>Dermatophilaceae</taxon>
        <taxon>Mobilicoccus</taxon>
    </lineage>
</organism>
<gene>
    <name evidence="3" type="ORF">MOPEL_003_01410</name>
</gene>
<feature type="transmembrane region" description="Helical" evidence="2">
    <location>
        <begin position="336"/>
        <end position="360"/>
    </location>
</feature>
<feature type="transmembrane region" description="Helical" evidence="2">
    <location>
        <begin position="660"/>
        <end position="679"/>
    </location>
</feature>